<evidence type="ECO:0000256" key="5">
    <source>
        <dbReference type="ARBA" id="ARBA00022598"/>
    </source>
</evidence>
<dbReference type="PANTHER" id="PTHR22754">
    <property type="entry name" value="DISCO-INTERACTING PROTEIN 2 DIP2 -RELATED"/>
    <property type="match status" value="1"/>
</dbReference>
<dbReference type="Gene3D" id="3.30.559.10">
    <property type="entry name" value="Chloramphenicol acetyltransferase-like domain"/>
    <property type="match status" value="1"/>
</dbReference>
<dbReference type="Pfam" id="PF00501">
    <property type="entry name" value="AMP-binding"/>
    <property type="match status" value="1"/>
</dbReference>
<evidence type="ECO:0000256" key="6">
    <source>
        <dbReference type="ARBA" id="ARBA00022832"/>
    </source>
</evidence>
<keyword evidence="7" id="KW-0443">Lipid metabolism</keyword>
<dbReference type="InterPro" id="IPR036736">
    <property type="entry name" value="ACP-like_sf"/>
</dbReference>
<dbReference type="Gene3D" id="3.30.300.30">
    <property type="match status" value="1"/>
</dbReference>
<dbReference type="Gene3D" id="1.10.1200.10">
    <property type="entry name" value="ACP-like"/>
    <property type="match status" value="1"/>
</dbReference>
<sequence>MRETRLARTSTPLDLVGAIRARAEREGTAVALSWLTDLKDRTDTRTCAELDDAAAAVAAALLAEVAPGDRVLLIQPPGLDFVTSFVGCLYAGCVPVPVYPLLDTAEDRAKVRRIQQDSGSRVAWTSDAGMAEYVAEALATPVLWRTGEDRHVPSDSPAPDTLAFLQYTSGSTAQPRGVMVTHGNLTANLTAIRDAFRHTADSVVLSWLPAYHDMGLIGNILHPLHTGCSAYLASPIDFIRNPTAWPAAVHTYGVTTSGAPNFAYDLVARTVNRDGLPAGLDLSGWRTAYSGAEPVSTTTLRRFAEALAPAGFRDDSFVPCYGLAESTLLVTSVPVGTGASTRISREGEEVVSCGVPRDCEVAVGGPDGTPLPVGEVGEILVHGPAVAAGYWNRPDLTSEVFAANVSGSDKKWLRSGDLGFLQDGELHVTGRIKDVIIVRGRNHHPQDIERLVVDLCPAVRPGCVAAFAAPDDQGVVIVAEVRPGQSLTDDDRARIAGAIATSFGLAPHEIVAVPRGTVPKTTSGKLRRGECRTRYLAGDYAGHRFDHGRAPAPGDTAPTAAVRRAVREVLGTGVGDDRPLTLHGLDSLGAVRLTELIARHAGVDIPVRDLLAGATLADLMEQVGTAEPAPVRAGDDASGALSKAQESLLFLHMLDPDSDAYTISFACEPGPGTDHDLFERALRTALEHQPELHVRFTSSGADGRREPVSTRRMRDALALTPVPVTEDRLAQQLSEAAALPFDPEQGPLLRLYRWQTPTRRVYQVVVHHLVTDLWSLSLALRDLGSAYSALVAGRPVRLPEPGSYDAYVREQQAYLDSGKAGERDAFLRGILPRRAASLGVRTDFPRTAVRSRRGARVEARVAAPVVPGPAGQDPVGLMAVLWAATLRRYGTPTPVVVGVPVTGRTGGRHGAIGGLCTNTVPLALDVEPDQLLEALVAKARAQLTAGLDAGLYPLARAVEAVRPDREPGRTPLVETLITYQENPLPDVAGLLEALSGGDTELTLGQLVLRSVPIERPSCRYDLDLVVTPGPEGLHLTLDYAADLFTEQTARGVLDTFCAALAASERACGARLADLTVLSDHDAVLLERIGRCATPPLEPSLLQRIRATAEHTPGAPAIQGPHQVWSRGEFIRRVERVADALRLVHEGRS</sequence>
<comment type="cofactor">
    <cofactor evidence="1">
        <name>pantetheine 4'-phosphate</name>
        <dbReference type="ChEBI" id="CHEBI:47942"/>
    </cofactor>
</comment>
<keyword evidence="6" id="KW-0276">Fatty acid metabolism</keyword>
<feature type="domain" description="Carrier" evidence="8">
    <location>
        <begin position="553"/>
        <end position="627"/>
    </location>
</feature>
<dbReference type="Pfam" id="PF00550">
    <property type="entry name" value="PP-binding"/>
    <property type="match status" value="1"/>
</dbReference>
<evidence type="ECO:0000256" key="2">
    <source>
        <dbReference type="ARBA" id="ARBA00006432"/>
    </source>
</evidence>
<dbReference type="Pfam" id="PF23024">
    <property type="entry name" value="AMP-dom_DIP2-like"/>
    <property type="match status" value="1"/>
</dbReference>
<dbReference type="PROSITE" id="PS50075">
    <property type="entry name" value="CARRIER"/>
    <property type="match status" value="1"/>
</dbReference>
<dbReference type="PANTHER" id="PTHR22754:SF32">
    <property type="entry name" value="DISCO-INTERACTING PROTEIN 2"/>
    <property type="match status" value="1"/>
</dbReference>
<dbReference type="InterPro" id="IPR040097">
    <property type="entry name" value="FAAL/FAAC"/>
</dbReference>
<evidence type="ECO:0000259" key="8">
    <source>
        <dbReference type="PROSITE" id="PS50075"/>
    </source>
</evidence>
<dbReference type="InterPro" id="IPR020806">
    <property type="entry name" value="PKS_PP-bd"/>
</dbReference>
<keyword evidence="10" id="KW-1185">Reference proteome</keyword>
<comment type="similarity">
    <text evidence="2">Belongs to the ATP-dependent AMP-binding enzyme family.</text>
</comment>
<evidence type="ECO:0000313" key="9">
    <source>
        <dbReference type="EMBL" id="GAA2489847.1"/>
    </source>
</evidence>
<dbReference type="InterPro" id="IPR025110">
    <property type="entry name" value="AMP-bd_C"/>
</dbReference>
<dbReference type="SUPFAM" id="SSF52777">
    <property type="entry name" value="CoA-dependent acyltransferases"/>
    <property type="match status" value="2"/>
</dbReference>
<dbReference type="Pfam" id="PF00668">
    <property type="entry name" value="Condensation"/>
    <property type="match status" value="1"/>
</dbReference>
<dbReference type="CDD" id="cd05931">
    <property type="entry name" value="FAAL"/>
    <property type="match status" value="1"/>
</dbReference>
<protein>
    <recommendedName>
        <fullName evidence="8">Carrier domain-containing protein</fullName>
    </recommendedName>
</protein>
<keyword evidence="3" id="KW-0596">Phosphopantetheine</keyword>
<evidence type="ECO:0000256" key="7">
    <source>
        <dbReference type="ARBA" id="ARBA00023098"/>
    </source>
</evidence>
<dbReference type="InterPro" id="IPR023213">
    <property type="entry name" value="CAT-like_dom_sf"/>
</dbReference>
<dbReference type="Proteomes" id="UP001501777">
    <property type="component" value="Unassembled WGS sequence"/>
</dbReference>
<proteinExistence type="inferred from homology"/>
<evidence type="ECO:0000256" key="1">
    <source>
        <dbReference type="ARBA" id="ARBA00001957"/>
    </source>
</evidence>
<evidence type="ECO:0000256" key="4">
    <source>
        <dbReference type="ARBA" id="ARBA00022553"/>
    </source>
</evidence>
<dbReference type="InterPro" id="IPR000873">
    <property type="entry name" value="AMP-dep_synth/lig_dom"/>
</dbReference>
<dbReference type="InterPro" id="IPR042099">
    <property type="entry name" value="ANL_N_sf"/>
</dbReference>
<keyword evidence="4" id="KW-0597">Phosphoprotein</keyword>
<organism evidence="9 10">
    <name type="scientific">Streptomyces longisporus</name>
    <dbReference type="NCBI Taxonomy" id="1948"/>
    <lineage>
        <taxon>Bacteria</taxon>
        <taxon>Bacillati</taxon>
        <taxon>Actinomycetota</taxon>
        <taxon>Actinomycetes</taxon>
        <taxon>Kitasatosporales</taxon>
        <taxon>Streptomycetaceae</taxon>
        <taxon>Streptomyces</taxon>
    </lineage>
</organism>
<dbReference type="InterPro" id="IPR045851">
    <property type="entry name" value="AMP-bd_C_sf"/>
</dbReference>
<dbReference type="InterPro" id="IPR009081">
    <property type="entry name" value="PP-bd_ACP"/>
</dbReference>
<dbReference type="SUPFAM" id="SSF47336">
    <property type="entry name" value="ACP-like"/>
    <property type="match status" value="1"/>
</dbReference>
<keyword evidence="5" id="KW-0436">Ligase</keyword>
<dbReference type="Gene3D" id="3.40.50.12780">
    <property type="entry name" value="N-terminal domain of ligase-like"/>
    <property type="match status" value="1"/>
</dbReference>
<dbReference type="Gene3D" id="3.30.559.30">
    <property type="entry name" value="Nonribosomal peptide synthetase, condensation domain"/>
    <property type="match status" value="1"/>
</dbReference>
<comment type="caution">
    <text evidence="9">The sequence shown here is derived from an EMBL/GenBank/DDBJ whole genome shotgun (WGS) entry which is preliminary data.</text>
</comment>
<reference evidence="9 10" key="1">
    <citation type="journal article" date="2019" name="Int. J. Syst. Evol. Microbiol.">
        <title>The Global Catalogue of Microorganisms (GCM) 10K type strain sequencing project: providing services to taxonomists for standard genome sequencing and annotation.</title>
        <authorList>
            <consortium name="The Broad Institute Genomics Platform"/>
            <consortium name="The Broad Institute Genome Sequencing Center for Infectious Disease"/>
            <person name="Wu L."/>
            <person name="Ma J."/>
        </authorList>
    </citation>
    <scope>NUCLEOTIDE SEQUENCE [LARGE SCALE GENOMIC DNA]</scope>
    <source>
        <strain evidence="9 10">JCM 4395</strain>
    </source>
</reference>
<name>A0ABN3LT60_STRLO</name>
<dbReference type="SUPFAM" id="SSF56801">
    <property type="entry name" value="Acetyl-CoA synthetase-like"/>
    <property type="match status" value="1"/>
</dbReference>
<dbReference type="InterPro" id="IPR001242">
    <property type="entry name" value="Condensation_dom"/>
</dbReference>
<evidence type="ECO:0000313" key="10">
    <source>
        <dbReference type="Proteomes" id="UP001501777"/>
    </source>
</evidence>
<evidence type="ECO:0000256" key="3">
    <source>
        <dbReference type="ARBA" id="ARBA00022450"/>
    </source>
</evidence>
<dbReference type="EMBL" id="BAAASG010000007">
    <property type="protein sequence ID" value="GAA2489847.1"/>
    <property type="molecule type" value="Genomic_DNA"/>
</dbReference>
<gene>
    <name evidence="9" type="ORF">GCM10010276_30990</name>
</gene>
<accession>A0ABN3LT60</accession>
<dbReference type="SMART" id="SM00823">
    <property type="entry name" value="PKS_PP"/>
    <property type="match status" value="1"/>
</dbReference>